<evidence type="ECO:0000256" key="6">
    <source>
        <dbReference type="ARBA" id="ARBA00022695"/>
    </source>
</evidence>
<dbReference type="GO" id="GO:0009435">
    <property type="term" value="P:NAD+ biosynthetic process"/>
    <property type="evidence" value="ECO:0007669"/>
    <property type="project" value="UniProtKB-UniRule"/>
</dbReference>
<evidence type="ECO:0000256" key="8">
    <source>
        <dbReference type="ARBA" id="ARBA00022840"/>
    </source>
</evidence>
<dbReference type="Pfam" id="PF01467">
    <property type="entry name" value="CTP_transf_like"/>
    <property type="match status" value="1"/>
</dbReference>
<evidence type="ECO:0000256" key="10">
    <source>
        <dbReference type="ARBA" id="ARBA00048721"/>
    </source>
</evidence>
<feature type="domain" description="Cytidyltransferase-like" evidence="13">
    <location>
        <begin position="70"/>
        <end position="249"/>
    </location>
</feature>
<dbReference type="PANTHER" id="PTHR39321:SF3">
    <property type="entry name" value="PHOSPHOPANTETHEINE ADENYLYLTRANSFERASE"/>
    <property type="match status" value="1"/>
</dbReference>
<dbReference type="InterPro" id="IPR005248">
    <property type="entry name" value="NadD/NMNAT"/>
</dbReference>
<dbReference type="InterPro" id="IPR014729">
    <property type="entry name" value="Rossmann-like_a/b/a_fold"/>
</dbReference>
<evidence type="ECO:0000256" key="4">
    <source>
        <dbReference type="ARBA" id="ARBA00022642"/>
    </source>
</evidence>
<evidence type="ECO:0000256" key="7">
    <source>
        <dbReference type="ARBA" id="ARBA00022741"/>
    </source>
</evidence>
<dbReference type="PANTHER" id="PTHR39321">
    <property type="entry name" value="NICOTINATE-NUCLEOTIDE ADENYLYLTRANSFERASE-RELATED"/>
    <property type="match status" value="1"/>
</dbReference>
<evidence type="ECO:0000313" key="15">
    <source>
        <dbReference type="Proteomes" id="UP000231553"/>
    </source>
</evidence>
<reference evidence="14 15" key="1">
    <citation type="journal article" date="2018" name="Int. J. Syst. Evol. Microbiol.">
        <title>Pseudooceanicola lipolyticus sp. nov., a marine alphaproteobacterium, reclassification of Oceanicola flagellatus as Pseudooceanicola flagellatus comb. nov. and emended description of the genus Pseudooceanicola.</title>
        <authorList>
            <person name="Huang M.-M."/>
            <person name="Guo L.-L."/>
            <person name="Wu Y.-H."/>
            <person name="Lai Q.-L."/>
            <person name="Shao Z.-Z."/>
            <person name="Wang C.-S."/>
            <person name="Wu M."/>
            <person name="Xu X.-W."/>
        </authorList>
    </citation>
    <scope>NUCLEOTIDE SEQUENCE [LARGE SCALE GENOMIC DNA]</scope>
    <source>
        <strain evidence="14 15">157</strain>
    </source>
</reference>
<keyword evidence="7 11" id="KW-0547">Nucleotide-binding</keyword>
<accession>A0A2M8J528</accession>
<dbReference type="HAMAP" id="MF_00244">
    <property type="entry name" value="NaMN_adenylyltr"/>
    <property type="match status" value="1"/>
</dbReference>
<evidence type="ECO:0000256" key="3">
    <source>
        <dbReference type="ARBA" id="ARBA00009014"/>
    </source>
</evidence>
<dbReference type="GO" id="GO:0004515">
    <property type="term" value="F:nicotinate-nucleotide adenylyltransferase activity"/>
    <property type="evidence" value="ECO:0007669"/>
    <property type="project" value="UniProtKB-UniRule"/>
</dbReference>
<dbReference type="UniPathway" id="UPA00253">
    <property type="reaction ID" value="UER00332"/>
</dbReference>
<dbReference type="EC" id="2.7.7.18" evidence="11"/>
<comment type="caution">
    <text evidence="14">The sequence shown here is derived from an EMBL/GenBank/DDBJ whole genome shotgun (WGS) entry which is preliminary data.</text>
</comment>
<dbReference type="Gene3D" id="3.40.50.620">
    <property type="entry name" value="HUPs"/>
    <property type="match status" value="1"/>
</dbReference>
<evidence type="ECO:0000256" key="2">
    <source>
        <dbReference type="ARBA" id="ARBA00005019"/>
    </source>
</evidence>
<feature type="region of interest" description="Disordered" evidence="12">
    <location>
        <begin position="30"/>
        <end position="62"/>
    </location>
</feature>
<keyword evidence="8 11" id="KW-0067">ATP-binding</keyword>
<dbReference type="Proteomes" id="UP000231553">
    <property type="component" value="Unassembled WGS sequence"/>
</dbReference>
<evidence type="ECO:0000256" key="5">
    <source>
        <dbReference type="ARBA" id="ARBA00022679"/>
    </source>
</evidence>
<keyword evidence="9 11" id="KW-0520">NAD</keyword>
<dbReference type="NCBIfam" id="NF000843">
    <property type="entry name" value="PRK00071.2-2"/>
    <property type="match status" value="1"/>
</dbReference>
<gene>
    <name evidence="11" type="primary">nadD</name>
    <name evidence="14" type="ORF">CVM52_04380</name>
</gene>
<evidence type="ECO:0000259" key="13">
    <source>
        <dbReference type="Pfam" id="PF01467"/>
    </source>
</evidence>
<feature type="region of interest" description="Disordered" evidence="12">
    <location>
        <begin position="250"/>
        <end position="290"/>
    </location>
</feature>
<name>A0A2M8J528_9RHOB</name>
<evidence type="ECO:0000313" key="14">
    <source>
        <dbReference type="EMBL" id="PJE37873.1"/>
    </source>
</evidence>
<comment type="similarity">
    <text evidence="3 11">Belongs to the NadD family.</text>
</comment>
<evidence type="ECO:0000256" key="9">
    <source>
        <dbReference type="ARBA" id="ARBA00023027"/>
    </source>
</evidence>
<keyword evidence="4 11" id="KW-0662">Pyridine nucleotide biosynthesis</keyword>
<evidence type="ECO:0000256" key="11">
    <source>
        <dbReference type="HAMAP-Rule" id="MF_00244"/>
    </source>
</evidence>
<keyword evidence="15" id="KW-1185">Reference proteome</keyword>
<feature type="compositionally biased region" description="Basic and acidic residues" evidence="12">
    <location>
        <begin position="255"/>
        <end position="269"/>
    </location>
</feature>
<evidence type="ECO:0000256" key="12">
    <source>
        <dbReference type="SAM" id="MobiDB-lite"/>
    </source>
</evidence>
<comment type="pathway">
    <text evidence="2 11">Cofactor biosynthesis; NAD(+) biosynthesis; deamido-NAD(+) from nicotinate D-ribonucleotide: step 1/1.</text>
</comment>
<dbReference type="OrthoDB" id="5295945at2"/>
<dbReference type="InterPro" id="IPR004821">
    <property type="entry name" value="Cyt_trans-like"/>
</dbReference>
<dbReference type="AlphaFoldDB" id="A0A2M8J528"/>
<dbReference type="GO" id="GO:0005524">
    <property type="term" value="F:ATP binding"/>
    <property type="evidence" value="ECO:0007669"/>
    <property type="project" value="UniProtKB-KW"/>
</dbReference>
<comment type="function">
    <text evidence="1 11">Catalyzes the reversible adenylation of nicotinate mononucleotide (NaMN) to nicotinic acid adenine dinucleotide (NaAD).</text>
</comment>
<dbReference type="EMBL" id="PGTB01000007">
    <property type="protein sequence ID" value="PJE37873.1"/>
    <property type="molecule type" value="Genomic_DNA"/>
</dbReference>
<evidence type="ECO:0000256" key="1">
    <source>
        <dbReference type="ARBA" id="ARBA00002324"/>
    </source>
</evidence>
<dbReference type="SUPFAM" id="SSF52374">
    <property type="entry name" value="Nucleotidylyl transferase"/>
    <property type="match status" value="1"/>
</dbReference>
<dbReference type="CDD" id="cd02165">
    <property type="entry name" value="NMNAT"/>
    <property type="match status" value="1"/>
</dbReference>
<sequence>MAAVRDRGATLIPANARAVKTAVLPAPARHLPGARGIDNRASPGRTPETALGETDLNNRPFARPGQAVGLLGGSFDPAHPGHAHITREALKRFGLDRVWWLVSPGNPLKSRGPAPLADRMARARDIMQDPRVTITDIEADLGTRATADTIAALLALYPGVRFVWLMGADNLAQLHLWQDWRFIMDSVPVGVLARPGDRISARMSPAARIYRRYRISGAASHLLGHATAPAWCFVNVPMVDLSSTAIRARGGWSAPHERRGQPGADDHQQPRPGQQVGQIAEHRPAQRGGR</sequence>
<comment type="catalytic activity">
    <reaction evidence="10 11">
        <text>nicotinate beta-D-ribonucleotide + ATP + H(+) = deamido-NAD(+) + diphosphate</text>
        <dbReference type="Rhea" id="RHEA:22860"/>
        <dbReference type="ChEBI" id="CHEBI:15378"/>
        <dbReference type="ChEBI" id="CHEBI:30616"/>
        <dbReference type="ChEBI" id="CHEBI:33019"/>
        <dbReference type="ChEBI" id="CHEBI:57502"/>
        <dbReference type="ChEBI" id="CHEBI:58437"/>
        <dbReference type="EC" id="2.7.7.18"/>
    </reaction>
</comment>
<proteinExistence type="inferred from homology"/>
<keyword evidence="5 11" id="KW-0808">Transferase</keyword>
<organism evidence="14 15">
    <name type="scientific">Pseudooceanicola lipolyticus</name>
    <dbReference type="NCBI Taxonomy" id="2029104"/>
    <lineage>
        <taxon>Bacteria</taxon>
        <taxon>Pseudomonadati</taxon>
        <taxon>Pseudomonadota</taxon>
        <taxon>Alphaproteobacteria</taxon>
        <taxon>Rhodobacterales</taxon>
        <taxon>Paracoccaceae</taxon>
        <taxon>Pseudooceanicola</taxon>
    </lineage>
</organism>
<protein>
    <recommendedName>
        <fullName evidence="11">Probable nicotinate-nucleotide adenylyltransferase</fullName>
        <ecNumber evidence="11">2.7.7.18</ecNumber>
    </recommendedName>
    <alternativeName>
        <fullName evidence="11">Deamido-NAD(+) diphosphorylase</fullName>
    </alternativeName>
    <alternativeName>
        <fullName evidence="11">Deamido-NAD(+) pyrophosphorylase</fullName>
    </alternativeName>
    <alternativeName>
        <fullName evidence="11">Nicotinate mononucleotide adenylyltransferase</fullName>
        <shortName evidence="11">NaMN adenylyltransferase</shortName>
    </alternativeName>
</protein>
<keyword evidence="6 11" id="KW-0548">Nucleotidyltransferase</keyword>